<dbReference type="EMBL" id="GDHC01021660">
    <property type="protein sequence ID" value="JAP96968.1"/>
    <property type="molecule type" value="Transcribed_RNA"/>
</dbReference>
<sequence>MRHQPSILTYDQLNLFLRTLSQGVGDCIRCKGVVFCYVEGIPETLRVPQTHMYTHCGQQLQPLLVNWAFGRESVLGVTAQHANLFTPSTLYAPHLPRDAGADVVLYSRLTLIGFHVAAPVTVEICELYLPVARTPDSTHGIVSSVLGSHTH</sequence>
<organism evidence="1">
    <name type="scientific">Lygus hesperus</name>
    <name type="common">Western plant bug</name>
    <dbReference type="NCBI Taxonomy" id="30085"/>
    <lineage>
        <taxon>Eukaryota</taxon>
        <taxon>Metazoa</taxon>
        <taxon>Ecdysozoa</taxon>
        <taxon>Arthropoda</taxon>
        <taxon>Hexapoda</taxon>
        <taxon>Insecta</taxon>
        <taxon>Pterygota</taxon>
        <taxon>Neoptera</taxon>
        <taxon>Paraneoptera</taxon>
        <taxon>Hemiptera</taxon>
        <taxon>Heteroptera</taxon>
        <taxon>Panheteroptera</taxon>
        <taxon>Cimicomorpha</taxon>
        <taxon>Miridae</taxon>
        <taxon>Mirini</taxon>
        <taxon>Lygus</taxon>
    </lineage>
</organism>
<accession>A0A146KLH1</accession>
<reference evidence="1" key="1">
    <citation type="journal article" date="2016" name="Gigascience">
        <title>De novo construction of an expanded transcriptome assembly for the western tarnished plant bug, Lygus hesperus.</title>
        <authorList>
            <person name="Tassone E.E."/>
            <person name="Geib S.M."/>
            <person name="Hall B."/>
            <person name="Fabrick J.A."/>
            <person name="Brent C.S."/>
            <person name="Hull J.J."/>
        </authorList>
    </citation>
    <scope>NUCLEOTIDE SEQUENCE</scope>
</reference>
<evidence type="ECO:0000313" key="1">
    <source>
        <dbReference type="EMBL" id="JAP96968.1"/>
    </source>
</evidence>
<proteinExistence type="predicted"/>
<name>A0A146KLH1_LYGHE</name>
<protein>
    <submittedName>
        <fullName evidence="1">Uncharacterized protein</fullName>
    </submittedName>
</protein>
<gene>
    <name evidence="1" type="ORF">g.62926</name>
</gene>
<dbReference type="AlphaFoldDB" id="A0A146KLH1"/>